<evidence type="ECO:0000313" key="4">
    <source>
        <dbReference type="Proteomes" id="UP001264335"/>
    </source>
</evidence>
<dbReference type="Proteomes" id="UP000288388">
    <property type="component" value="Unassembled WGS sequence"/>
</dbReference>
<accession>A0A2N8PZE0</accession>
<reference evidence="2 3" key="1">
    <citation type="submission" date="2018-12" db="EMBL/GenBank/DDBJ databases">
        <title>A novel vanA-carrying plasmid in a clinical isolate of Enterococcus avium.</title>
        <authorList>
            <person name="Bernasconi O.J."/>
            <person name="Luzzaro F."/>
            <person name="Endimiani A."/>
        </authorList>
    </citation>
    <scope>NUCLEOTIDE SEQUENCE [LARGE SCALE GENOMIC DNA]</scope>
    <source>
        <strain evidence="2 3">LC0559/18</strain>
    </source>
</reference>
<dbReference type="RefSeq" id="WP_102871976.1">
    <property type="nucleotide sequence ID" value="NZ_CAAKNX010000193.1"/>
</dbReference>
<sequence length="268" mass="29350">MVLVALDLDGTALDSNGRLSQSVAEAIRQRAKSKKYIFAFCSGRPLSGVLPHAQAVGIAENYHVLANGALVQNGAGDRLVEELLDFSAYQELTNYCCENGLTCIAVNDRGAITAFPSINLGTLEFCFLTNNLLRFCPISESEPTEKYSKLLICDNPDIIKQNKSRVEQRFSKHYTCVEGYPTMIEFGKKNVSKGSSLAKLAAYYGLSDSEVFVVGDNDNDLSSFERFSQSIAMGNATSELKQAANWHCPTNDEDGVVLALKMIDNFIT</sequence>
<protein>
    <submittedName>
        <fullName evidence="1">Cof-type HAD-IIB family hydrolase</fullName>
    </submittedName>
    <submittedName>
        <fullName evidence="2">HAD family phosphatase</fullName>
    </submittedName>
</protein>
<dbReference type="InterPro" id="IPR006379">
    <property type="entry name" value="HAD-SF_hydro_IIB"/>
</dbReference>
<dbReference type="AlphaFoldDB" id="A0A2N8PZE0"/>
<dbReference type="GO" id="GO:0000287">
    <property type="term" value="F:magnesium ion binding"/>
    <property type="evidence" value="ECO:0007669"/>
    <property type="project" value="TreeGrafter"/>
</dbReference>
<evidence type="ECO:0000313" key="1">
    <source>
        <dbReference type="EMBL" id="MDT2515731.1"/>
    </source>
</evidence>
<evidence type="ECO:0000313" key="2">
    <source>
        <dbReference type="EMBL" id="RVU93531.1"/>
    </source>
</evidence>
<dbReference type="EMBL" id="RYZS01000001">
    <property type="protein sequence ID" value="RVU93531.1"/>
    <property type="molecule type" value="Genomic_DNA"/>
</dbReference>
<dbReference type="Gene3D" id="3.40.50.1000">
    <property type="entry name" value="HAD superfamily/HAD-like"/>
    <property type="match status" value="1"/>
</dbReference>
<name>A0A2N8PZE0_ENTAV</name>
<dbReference type="GO" id="GO:0016791">
    <property type="term" value="F:phosphatase activity"/>
    <property type="evidence" value="ECO:0007669"/>
    <property type="project" value="TreeGrafter"/>
</dbReference>
<dbReference type="Gene3D" id="3.30.1240.10">
    <property type="match status" value="1"/>
</dbReference>
<dbReference type="Proteomes" id="UP001264335">
    <property type="component" value="Unassembled WGS sequence"/>
</dbReference>
<dbReference type="PANTHER" id="PTHR10000:SF8">
    <property type="entry name" value="HAD SUPERFAMILY HYDROLASE-LIKE, TYPE 3"/>
    <property type="match status" value="1"/>
</dbReference>
<organism evidence="1 4">
    <name type="scientific">Enterococcus avium</name>
    <name type="common">Streptococcus avium</name>
    <dbReference type="NCBI Taxonomy" id="33945"/>
    <lineage>
        <taxon>Bacteria</taxon>
        <taxon>Bacillati</taxon>
        <taxon>Bacillota</taxon>
        <taxon>Bacilli</taxon>
        <taxon>Lactobacillales</taxon>
        <taxon>Enterococcaceae</taxon>
        <taxon>Enterococcus</taxon>
    </lineage>
</organism>
<dbReference type="InterPro" id="IPR036412">
    <property type="entry name" value="HAD-like_sf"/>
</dbReference>
<dbReference type="SFLD" id="SFLDS00003">
    <property type="entry name" value="Haloacid_Dehalogenase"/>
    <property type="match status" value="1"/>
</dbReference>
<dbReference type="GO" id="GO:0005829">
    <property type="term" value="C:cytosol"/>
    <property type="evidence" value="ECO:0007669"/>
    <property type="project" value="TreeGrafter"/>
</dbReference>
<dbReference type="NCBIfam" id="TIGR01484">
    <property type="entry name" value="HAD-SF-IIB"/>
    <property type="match status" value="1"/>
</dbReference>
<dbReference type="NCBIfam" id="TIGR00099">
    <property type="entry name" value="Cof-subfamily"/>
    <property type="match status" value="1"/>
</dbReference>
<dbReference type="InterPro" id="IPR023214">
    <property type="entry name" value="HAD_sf"/>
</dbReference>
<dbReference type="SUPFAM" id="SSF56784">
    <property type="entry name" value="HAD-like"/>
    <property type="match status" value="1"/>
</dbReference>
<evidence type="ECO:0000313" key="3">
    <source>
        <dbReference type="Proteomes" id="UP000288388"/>
    </source>
</evidence>
<dbReference type="Pfam" id="PF08282">
    <property type="entry name" value="Hydrolase_3"/>
    <property type="match status" value="1"/>
</dbReference>
<proteinExistence type="predicted"/>
<reference evidence="1 4" key="2">
    <citation type="submission" date="2023-03" db="EMBL/GenBank/DDBJ databases">
        <authorList>
            <person name="Shen W."/>
            <person name="Cai J."/>
        </authorList>
    </citation>
    <scope>NUCLEOTIDE SEQUENCE [LARGE SCALE GENOMIC DNA]</scope>
    <source>
        <strain evidence="1 4">Y2</strain>
    </source>
</reference>
<keyword evidence="1" id="KW-0378">Hydrolase</keyword>
<dbReference type="PANTHER" id="PTHR10000">
    <property type="entry name" value="PHOSPHOSERINE PHOSPHATASE"/>
    <property type="match status" value="1"/>
</dbReference>
<comment type="caution">
    <text evidence="1">The sequence shown here is derived from an EMBL/GenBank/DDBJ whole genome shotgun (WGS) entry which is preliminary data.</text>
</comment>
<dbReference type="InterPro" id="IPR000150">
    <property type="entry name" value="Cof"/>
</dbReference>
<dbReference type="EMBL" id="JARPWY010000052">
    <property type="protein sequence ID" value="MDT2515731.1"/>
    <property type="molecule type" value="Genomic_DNA"/>
</dbReference>
<dbReference type="CDD" id="cd07516">
    <property type="entry name" value="HAD_Pase"/>
    <property type="match status" value="1"/>
</dbReference>
<dbReference type="SFLD" id="SFLDG01140">
    <property type="entry name" value="C2.B:_Phosphomannomutase_and_P"/>
    <property type="match status" value="1"/>
</dbReference>
<gene>
    <name evidence="2" type="ORF">EK398_00885</name>
    <name evidence="1" type="ORF">P7D79_16015</name>
</gene>